<gene>
    <name evidence="11" type="ORF">HYH03_009694</name>
</gene>
<evidence type="ECO:0000313" key="12">
    <source>
        <dbReference type="Proteomes" id="UP000612055"/>
    </source>
</evidence>
<dbReference type="GO" id="GO:0005737">
    <property type="term" value="C:cytoplasm"/>
    <property type="evidence" value="ECO:0007669"/>
    <property type="project" value="UniProtKB-SubCell"/>
</dbReference>
<dbReference type="Pfam" id="PF00651">
    <property type="entry name" value="BTB"/>
    <property type="match status" value="1"/>
</dbReference>
<feature type="domain" description="BTB" evidence="10">
    <location>
        <begin position="500"/>
        <end position="561"/>
    </location>
</feature>
<evidence type="ECO:0000256" key="8">
    <source>
        <dbReference type="ARBA" id="ARBA00022691"/>
    </source>
</evidence>
<dbReference type="PANTHER" id="PTHR11579">
    <property type="entry name" value="PROTEIN-L-ISOASPARTATE O-METHYLTRANSFERASE"/>
    <property type="match status" value="1"/>
</dbReference>
<dbReference type="Gene3D" id="3.40.50.150">
    <property type="entry name" value="Vaccinia Virus protein VP39"/>
    <property type="match status" value="1"/>
</dbReference>
<proteinExistence type="inferred from homology"/>
<name>A0A835XZN6_9CHLO</name>
<dbReference type="InterPro" id="IPR029063">
    <property type="entry name" value="SAM-dependent_MTases_sf"/>
</dbReference>
<dbReference type="EC" id="2.1.1.77" evidence="4"/>
<feature type="region of interest" description="Disordered" evidence="9">
    <location>
        <begin position="457"/>
        <end position="485"/>
    </location>
</feature>
<dbReference type="PROSITE" id="PS50097">
    <property type="entry name" value="BTB"/>
    <property type="match status" value="1"/>
</dbReference>
<dbReference type="SUPFAM" id="SSF54695">
    <property type="entry name" value="POZ domain"/>
    <property type="match status" value="1"/>
</dbReference>
<dbReference type="Proteomes" id="UP000612055">
    <property type="component" value="Unassembled WGS sequence"/>
</dbReference>
<comment type="similarity">
    <text evidence="3">Belongs to the methyltransferase superfamily. L-isoaspartyl/D-aspartyl protein methyltransferase family.</text>
</comment>
<evidence type="ECO:0000259" key="10">
    <source>
        <dbReference type="PROSITE" id="PS50097"/>
    </source>
</evidence>
<evidence type="ECO:0000256" key="5">
    <source>
        <dbReference type="ARBA" id="ARBA00022490"/>
    </source>
</evidence>
<feature type="compositionally biased region" description="Low complexity" evidence="9">
    <location>
        <begin position="347"/>
        <end position="368"/>
    </location>
</feature>
<feature type="compositionally biased region" description="Basic and acidic residues" evidence="9">
    <location>
        <begin position="21"/>
        <end position="31"/>
    </location>
</feature>
<dbReference type="InterPro" id="IPR000682">
    <property type="entry name" value="PCMT"/>
</dbReference>
<dbReference type="SUPFAM" id="SSF53335">
    <property type="entry name" value="S-adenosyl-L-methionine-dependent methyltransferases"/>
    <property type="match status" value="1"/>
</dbReference>
<comment type="caution">
    <text evidence="11">The sequence shown here is derived from an EMBL/GenBank/DDBJ whole genome shotgun (WGS) entry which is preliminary data.</text>
</comment>
<evidence type="ECO:0000256" key="6">
    <source>
        <dbReference type="ARBA" id="ARBA00022603"/>
    </source>
</evidence>
<dbReference type="EMBL" id="JAEHOE010000048">
    <property type="protein sequence ID" value="KAG2491963.1"/>
    <property type="molecule type" value="Genomic_DNA"/>
</dbReference>
<feature type="compositionally biased region" description="Low complexity" evidence="9">
    <location>
        <begin position="418"/>
        <end position="431"/>
    </location>
</feature>
<reference evidence="11" key="1">
    <citation type="journal article" date="2020" name="bioRxiv">
        <title>Comparative genomics of Chlamydomonas.</title>
        <authorList>
            <person name="Craig R.J."/>
            <person name="Hasan A.R."/>
            <person name="Ness R.W."/>
            <person name="Keightley P.D."/>
        </authorList>
    </citation>
    <scope>NUCLEOTIDE SEQUENCE</scope>
    <source>
        <strain evidence="11">CCAP 11/70</strain>
    </source>
</reference>
<feature type="compositionally biased region" description="Acidic residues" evidence="9">
    <location>
        <begin position="11"/>
        <end position="20"/>
    </location>
</feature>
<evidence type="ECO:0000256" key="3">
    <source>
        <dbReference type="ARBA" id="ARBA00005369"/>
    </source>
</evidence>
<dbReference type="InterPro" id="IPR000210">
    <property type="entry name" value="BTB/POZ_dom"/>
</dbReference>
<sequence>MSDDEHAPDQSDSEEEDEGAEHELPAAEPGARRDRLERIALFDFLRLVAAGNDGHRNAGFADNAALVNHLKSNGTVTSDAVARAMLACPRDLFVPPPHRPEALVDRPIRVEASGFNISAPHVQAAALEALKLEAGMRVLDVGCGCGIVAAYAAYMVGSKGQVTGIDIREAALTLAEANLARLRGENLEFAEEAAPITLDRHNVFIPLQRHKGKYNAVHVGGATPESRVSVLLDLLGPGGGRIVAPVGNEFRLITKLANGSVKTSVLSTVSFTELEVPRDVALVAAVEEERAERARRVEVPPSTFAFDLKHLAPPGADLAGLAAAAAEATAAADAAAAASATAAATTASATAGTSTAEPGVTEPTSASTPRPPSPGRRPRSQTCVTEDHAAAATLAPAHRGRTGVGEDMDYVLLEKEAAAPAGPEDAGAGPATVPRPERPADAQTQPGELRLPAYLLPPATSAPAPAADTDADAGAGPGPSSSSAPPGAVGVVGVLGLGSPDCELAGPGWRLPAHKAVLQARCELLRAHMGSGMRDSDAAVYGAPPALERADAMEAFLHYVYQDCLPPGGVDSEVMPQLLHAGIYYGCHRLVRLCESLLARELVAAGQPGADAEVLAAAVAAAGPLLALADEGGLDALRGVAMQFVLDHFSAVSASEGYQQLPRALVDAVAGEAVRRYTGLLGHLGELARVAGPGESWRW</sequence>
<dbReference type="CDD" id="cd02440">
    <property type="entry name" value="AdoMet_MTases"/>
    <property type="match status" value="1"/>
</dbReference>
<dbReference type="PANTHER" id="PTHR11579:SF0">
    <property type="entry name" value="PROTEIN-L-ISOASPARTATE(D-ASPARTATE) O-METHYLTRANSFERASE"/>
    <property type="match status" value="1"/>
</dbReference>
<dbReference type="CDD" id="cd14733">
    <property type="entry name" value="BACK"/>
    <property type="match status" value="1"/>
</dbReference>
<feature type="region of interest" description="Disordered" evidence="9">
    <location>
        <begin position="418"/>
        <end position="444"/>
    </location>
</feature>
<dbReference type="Pfam" id="PF01135">
    <property type="entry name" value="PCMT"/>
    <property type="match status" value="1"/>
</dbReference>
<evidence type="ECO:0000256" key="4">
    <source>
        <dbReference type="ARBA" id="ARBA00011890"/>
    </source>
</evidence>
<dbReference type="InterPro" id="IPR011333">
    <property type="entry name" value="SKP1/BTB/POZ_sf"/>
</dbReference>
<dbReference type="Gene3D" id="3.30.710.10">
    <property type="entry name" value="Potassium Channel Kv1.1, Chain A"/>
    <property type="match status" value="1"/>
</dbReference>
<dbReference type="AlphaFoldDB" id="A0A835XZN6"/>
<comment type="pathway">
    <text evidence="2">Protein modification; protein ubiquitination.</text>
</comment>
<keyword evidence="5" id="KW-0963">Cytoplasm</keyword>
<feature type="region of interest" description="Disordered" evidence="9">
    <location>
        <begin position="347"/>
        <end position="384"/>
    </location>
</feature>
<accession>A0A835XZN6</accession>
<feature type="region of interest" description="Disordered" evidence="9">
    <location>
        <begin position="1"/>
        <end position="31"/>
    </location>
</feature>
<keyword evidence="7" id="KW-0808">Transferase</keyword>
<keyword evidence="6" id="KW-0489">Methyltransferase</keyword>
<organism evidence="11 12">
    <name type="scientific">Edaphochlamys debaryana</name>
    <dbReference type="NCBI Taxonomy" id="47281"/>
    <lineage>
        <taxon>Eukaryota</taxon>
        <taxon>Viridiplantae</taxon>
        <taxon>Chlorophyta</taxon>
        <taxon>core chlorophytes</taxon>
        <taxon>Chlorophyceae</taxon>
        <taxon>CS clade</taxon>
        <taxon>Chlamydomonadales</taxon>
        <taxon>Chlamydomonadales incertae sedis</taxon>
        <taxon>Edaphochlamys</taxon>
    </lineage>
</organism>
<evidence type="ECO:0000256" key="9">
    <source>
        <dbReference type="SAM" id="MobiDB-lite"/>
    </source>
</evidence>
<dbReference type="GO" id="GO:0004719">
    <property type="term" value="F:protein-L-isoaspartate (D-aspartate) O-methyltransferase activity"/>
    <property type="evidence" value="ECO:0007669"/>
    <property type="project" value="UniProtKB-EC"/>
</dbReference>
<keyword evidence="12" id="KW-1185">Reference proteome</keyword>
<comment type="subcellular location">
    <subcellularLocation>
        <location evidence="1">Cytoplasm</location>
    </subcellularLocation>
</comment>
<keyword evidence="8" id="KW-0949">S-adenosyl-L-methionine</keyword>
<evidence type="ECO:0000313" key="11">
    <source>
        <dbReference type="EMBL" id="KAG2491963.1"/>
    </source>
</evidence>
<evidence type="ECO:0000256" key="1">
    <source>
        <dbReference type="ARBA" id="ARBA00004496"/>
    </source>
</evidence>
<dbReference type="OrthoDB" id="73890at2759"/>
<evidence type="ECO:0000256" key="2">
    <source>
        <dbReference type="ARBA" id="ARBA00004906"/>
    </source>
</evidence>
<protein>
    <recommendedName>
        <fullName evidence="4">protein-L-isoaspartate(D-aspartate) O-methyltransferase</fullName>
        <ecNumber evidence="4">2.1.1.77</ecNumber>
    </recommendedName>
</protein>
<dbReference type="GO" id="GO:0032259">
    <property type="term" value="P:methylation"/>
    <property type="evidence" value="ECO:0007669"/>
    <property type="project" value="UniProtKB-KW"/>
</dbReference>
<evidence type="ECO:0000256" key="7">
    <source>
        <dbReference type="ARBA" id="ARBA00022679"/>
    </source>
</evidence>